<feature type="compositionally biased region" description="Low complexity" evidence="1">
    <location>
        <begin position="55"/>
        <end position="72"/>
    </location>
</feature>
<accession>A0A401T762</accession>
<dbReference type="Proteomes" id="UP000287033">
    <property type="component" value="Unassembled WGS sequence"/>
</dbReference>
<name>A0A401T762_CHIPU</name>
<dbReference type="OrthoDB" id="19659at2759"/>
<dbReference type="PANTHER" id="PTHR31328:SF2">
    <property type="entry name" value="BIOGENESIS OF LYSOSOME-RELATED ORGANELLES COMPLEX 1 SUBUNIT 6"/>
    <property type="match status" value="1"/>
</dbReference>
<feature type="region of interest" description="Disordered" evidence="1">
    <location>
        <begin position="289"/>
        <end position="320"/>
    </location>
</feature>
<organism evidence="2 3">
    <name type="scientific">Chiloscyllium punctatum</name>
    <name type="common">Brownbanded bambooshark</name>
    <name type="synonym">Hemiscyllium punctatum</name>
    <dbReference type="NCBI Taxonomy" id="137246"/>
    <lineage>
        <taxon>Eukaryota</taxon>
        <taxon>Metazoa</taxon>
        <taxon>Chordata</taxon>
        <taxon>Craniata</taxon>
        <taxon>Vertebrata</taxon>
        <taxon>Chondrichthyes</taxon>
        <taxon>Elasmobranchii</taxon>
        <taxon>Galeomorphii</taxon>
        <taxon>Galeoidea</taxon>
        <taxon>Orectolobiformes</taxon>
        <taxon>Hemiscylliidae</taxon>
        <taxon>Chiloscyllium</taxon>
    </lineage>
</organism>
<dbReference type="EMBL" id="BEZZ01001187">
    <property type="protein sequence ID" value="GCC38447.1"/>
    <property type="molecule type" value="Genomic_DNA"/>
</dbReference>
<dbReference type="Pfam" id="PF14712">
    <property type="entry name" value="Snapin_Pallidin"/>
    <property type="match status" value="1"/>
</dbReference>
<evidence type="ECO:0000256" key="1">
    <source>
        <dbReference type="SAM" id="MobiDB-lite"/>
    </source>
</evidence>
<feature type="compositionally biased region" description="Basic and acidic residues" evidence="1">
    <location>
        <begin position="291"/>
        <end position="312"/>
    </location>
</feature>
<feature type="region of interest" description="Disordered" evidence="1">
    <location>
        <begin position="28"/>
        <end position="84"/>
    </location>
</feature>
<dbReference type="STRING" id="137246.A0A401T762"/>
<dbReference type="GO" id="GO:0030133">
    <property type="term" value="C:transport vesicle"/>
    <property type="evidence" value="ECO:0007669"/>
    <property type="project" value="TreeGrafter"/>
</dbReference>
<dbReference type="InterPro" id="IPR028119">
    <property type="entry name" value="Snapin/Pallidin/Snn1"/>
</dbReference>
<evidence type="ECO:0000313" key="3">
    <source>
        <dbReference type="Proteomes" id="UP000287033"/>
    </source>
</evidence>
<dbReference type="GO" id="GO:0031083">
    <property type="term" value="C:BLOC-1 complex"/>
    <property type="evidence" value="ECO:0007669"/>
    <property type="project" value="TreeGrafter"/>
</dbReference>
<dbReference type="PANTHER" id="PTHR31328">
    <property type="entry name" value="BIOGENESIS OF LYSOSOME-RELATED ORGANELLES COMPLEX 1 SUBUNIT 6"/>
    <property type="match status" value="1"/>
</dbReference>
<feature type="region of interest" description="Disordered" evidence="1">
    <location>
        <begin position="1"/>
        <end position="20"/>
    </location>
</feature>
<comment type="caution">
    <text evidence="2">The sequence shown here is derived from an EMBL/GenBank/DDBJ whole genome shotgun (WGS) entry which is preliminary data.</text>
</comment>
<dbReference type="AlphaFoldDB" id="A0A401T762"/>
<proteinExistence type="predicted"/>
<feature type="region of interest" description="Disordered" evidence="1">
    <location>
        <begin position="156"/>
        <end position="177"/>
    </location>
</feature>
<reference evidence="2 3" key="1">
    <citation type="journal article" date="2018" name="Nat. Ecol. Evol.">
        <title>Shark genomes provide insights into elasmobranch evolution and the origin of vertebrates.</title>
        <authorList>
            <person name="Hara Y"/>
            <person name="Yamaguchi K"/>
            <person name="Onimaru K"/>
            <person name="Kadota M"/>
            <person name="Koyanagi M"/>
            <person name="Keeley SD"/>
            <person name="Tatsumi K"/>
            <person name="Tanaka K"/>
            <person name="Motone F"/>
            <person name="Kageyama Y"/>
            <person name="Nozu R"/>
            <person name="Adachi N"/>
            <person name="Nishimura O"/>
            <person name="Nakagawa R"/>
            <person name="Tanegashima C"/>
            <person name="Kiyatake I"/>
            <person name="Matsumoto R"/>
            <person name="Murakumo K"/>
            <person name="Nishida K"/>
            <person name="Terakita A"/>
            <person name="Kuratani S"/>
            <person name="Sato K"/>
            <person name="Hyodo S Kuraku.S."/>
        </authorList>
    </citation>
    <scope>NUCLEOTIDE SEQUENCE [LARGE SCALE GENOMIC DNA]</scope>
</reference>
<keyword evidence="3" id="KW-1185">Reference proteome</keyword>
<gene>
    <name evidence="2" type="ORF">chiPu_0016961</name>
</gene>
<feature type="region of interest" description="Disordered" evidence="1">
    <location>
        <begin position="103"/>
        <end position="130"/>
    </location>
</feature>
<evidence type="ECO:0000313" key="2">
    <source>
        <dbReference type="EMBL" id="GCC38447.1"/>
    </source>
</evidence>
<evidence type="ECO:0008006" key="4">
    <source>
        <dbReference type="Google" id="ProtNLM"/>
    </source>
</evidence>
<protein>
    <recommendedName>
        <fullName evidence="4">Biogenesis of lysosome-related organelles complex 1 subunit 6</fullName>
    </recommendedName>
</protein>
<sequence length="320" mass="36010">MGRSLEPGAGSRVRVGWSPEWGAERLWAGARSGEQSEYGPEPGARSGEQSECGLESGAQSGEQSESGPEPGARSGEQSECVVEPRAGNRVRVGWSLEPGVGSRVRVGRSPEWESSECEQDPGVGSRASVGWSPEWGTEWIVSSRVTTSWCRYQTQEAMEPQNTSPSTSPEQNLMEGSNKSRMDFENSELIFVNQATVEKLAGGLISHYLPDLQQSKIALQELTQNQVILLDTLEQEIAKFRECHLVLDINMLFTEAKCYYNKLVNIRKEMITLHEKTTKLKRRALKLQQQRRKDEFEQEQRREKELERERQLIAKPAKLS</sequence>